<protein>
    <recommendedName>
        <fullName evidence="4">Beta-glucosidase</fullName>
    </recommendedName>
</protein>
<evidence type="ECO:0000313" key="3">
    <source>
        <dbReference type="Proteomes" id="UP001388673"/>
    </source>
</evidence>
<evidence type="ECO:0008006" key="4">
    <source>
        <dbReference type="Google" id="ProtNLM"/>
    </source>
</evidence>
<dbReference type="PANTHER" id="PTHR10353:SF134">
    <property type="entry name" value="PUTATIVE (AFU_ORTHOLOGUE AFUA_3G12600)-RELATED"/>
    <property type="match status" value="1"/>
</dbReference>
<dbReference type="AlphaFoldDB" id="A0AAW0Z7L9"/>
<dbReference type="SUPFAM" id="SSF51445">
    <property type="entry name" value="(Trans)glycosidases"/>
    <property type="match status" value="1"/>
</dbReference>
<sequence>MTNQRYHHRRTEFRYQTWCRSRSIFDLTVSLIILHPAKDLAKWQRTGPASTRARALVISPTPLGELNSKEATIADLDSKYIPPPVGTLPPDFYHGYSTAAFQCEGGWDADGKGPSVWDDLGHNPRPAPYDMRNGELGDDAMNSYYQYKEDIALLKSYGSNAYRFSISWPRVIPLGGRDDPINEKGLQFYSDLVDECLANGITPFPTLYHWDLPLPLEQRYEGWSNTAEIIPDFVRFADVMFAKLGDRVKFWLTINEPWNVVNLNGHLKPTFKPERDTFLVGHNLLLAHAHTVDLYRKKYQPTQHGKISIVNVKPIDDTPEVKELQKKRLDFAFHWFSDPLYFGTYPPSMLATVPQEQLPEFTPEDVKLLKGSCDFFALNSYSSMYVTGKECDNPAGGNVDTSMFDKEGKPVGDIRGCFSWLWNAPWGFRKLLRHVHERYTGPTGHAIYITENGFPTDGEHHRRFPDLLHDTERQNFFDAYLHELSEAVEKDGINIRGYMAWSLLNTMEWYCGYGPRLGVTHVDRENGFKRYPKDCTKVVKAWMESAIRKG</sequence>
<dbReference type="RefSeq" id="XP_066806375.1">
    <property type="nucleotide sequence ID" value="XM_066943833.1"/>
</dbReference>
<keyword evidence="3" id="KW-1185">Reference proteome</keyword>
<dbReference type="GO" id="GO:0005975">
    <property type="term" value="P:carbohydrate metabolic process"/>
    <property type="evidence" value="ECO:0007669"/>
    <property type="project" value="InterPro"/>
</dbReference>
<dbReference type="Pfam" id="PF00232">
    <property type="entry name" value="Glyco_hydro_1"/>
    <property type="match status" value="1"/>
</dbReference>
<organism evidence="2 3">
    <name type="scientific">Kwoniella newhampshirensis</name>
    <dbReference type="NCBI Taxonomy" id="1651941"/>
    <lineage>
        <taxon>Eukaryota</taxon>
        <taxon>Fungi</taxon>
        <taxon>Dikarya</taxon>
        <taxon>Basidiomycota</taxon>
        <taxon>Agaricomycotina</taxon>
        <taxon>Tremellomycetes</taxon>
        <taxon>Tremellales</taxon>
        <taxon>Cryptococcaceae</taxon>
        <taxon>Kwoniella</taxon>
    </lineage>
</organism>
<dbReference type="GeneID" id="92177959"/>
<dbReference type="InterPro" id="IPR017853">
    <property type="entry name" value="GH"/>
</dbReference>
<proteinExistence type="inferred from homology"/>
<comment type="caution">
    <text evidence="2">The sequence shown here is derived from an EMBL/GenBank/DDBJ whole genome shotgun (WGS) entry which is preliminary data.</text>
</comment>
<name>A0AAW0Z7L9_9TREE</name>
<evidence type="ECO:0000313" key="2">
    <source>
        <dbReference type="EMBL" id="KAK8870129.1"/>
    </source>
</evidence>
<reference evidence="2 3" key="1">
    <citation type="journal article" date="2024" name="bioRxiv">
        <title>Comparative genomics of Cryptococcus and Kwoniella reveals pathogenesis evolution and contrasting karyotype dynamics via intercentromeric recombination or chromosome fusion.</title>
        <authorList>
            <person name="Coelho M.A."/>
            <person name="David-Palma M."/>
            <person name="Shea T."/>
            <person name="Bowers K."/>
            <person name="McGinley-Smith S."/>
            <person name="Mohammad A.W."/>
            <person name="Gnirke A."/>
            <person name="Yurkov A.M."/>
            <person name="Nowrousian M."/>
            <person name="Sun S."/>
            <person name="Cuomo C.A."/>
            <person name="Heitman J."/>
        </authorList>
    </citation>
    <scope>NUCLEOTIDE SEQUENCE [LARGE SCALE GENOMIC DNA]</scope>
    <source>
        <strain evidence="2 3">CBS 13917</strain>
    </source>
</reference>
<dbReference type="KEGG" id="kne:92177959"/>
<dbReference type="EMBL" id="JBCAWK010000001">
    <property type="protein sequence ID" value="KAK8870129.1"/>
    <property type="molecule type" value="Genomic_DNA"/>
</dbReference>
<dbReference type="PRINTS" id="PR00131">
    <property type="entry name" value="GLHYDRLASE1"/>
</dbReference>
<gene>
    <name evidence="2" type="ORF">IAR55_000699</name>
</gene>
<evidence type="ECO:0000256" key="1">
    <source>
        <dbReference type="RuleBase" id="RU003690"/>
    </source>
</evidence>
<comment type="similarity">
    <text evidence="1">Belongs to the glycosyl hydrolase 1 family.</text>
</comment>
<dbReference type="Gene3D" id="3.20.20.80">
    <property type="entry name" value="Glycosidases"/>
    <property type="match status" value="1"/>
</dbReference>
<dbReference type="GO" id="GO:0008422">
    <property type="term" value="F:beta-glucosidase activity"/>
    <property type="evidence" value="ECO:0007669"/>
    <property type="project" value="TreeGrafter"/>
</dbReference>
<accession>A0AAW0Z7L9</accession>
<dbReference type="Proteomes" id="UP001388673">
    <property type="component" value="Unassembled WGS sequence"/>
</dbReference>
<dbReference type="PANTHER" id="PTHR10353">
    <property type="entry name" value="GLYCOSYL HYDROLASE"/>
    <property type="match status" value="1"/>
</dbReference>
<dbReference type="InterPro" id="IPR001360">
    <property type="entry name" value="Glyco_hydro_1"/>
</dbReference>